<gene>
    <name evidence="5" type="primary">argH</name>
    <name evidence="7" type="ORF">BC781_106233</name>
</gene>
<comment type="pathway">
    <text evidence="2 5">Amino-acid biosynthesis; L-arginine biosynthesis; L-arginine from L-ornithine and carbamoyl phosphate: step 3/3.</text>
</comment>
<organism evidence="7 8">
    <name type="scientific">Sediminitomix flava</name>
    <dbReference type="NCBI Taxonomy" id="379075"/>
    <lineage>
        <taxon>Bacteria</taxon>
        <taxon>Pseudomonadati</taxon>
        <taxon>Bacteroidota</taxon>
        <taxon>Cytophagia</taxon>
        <taxon>Cytophagales</taxon>
        <taxon>Flammeovirgaceae</taxon>
        <taxon>Sediminitomix</taxon>
    </lineage>
</organism>
<dbReference type="UniPathway" id="UPA00068">
    <property type="reaction ID" value="UER00114"/>
</dbReference>
<dbReference type="OrthoDB" id="9769623at2"/>
<dbReference type="PRINTS" id="PR00145">
    <property type="entry name" value="ARGSUCLYASE"/>
</dbReference>
<dbReference type="PRINTS" id="PR00149">
    <property type="entry name" value="FUMRATELYASE"/>
</dbReference>
<dbReference type="Proteomes" id="UP000245535">
    <property type="component" value="Unassembled WGS sequence"/>
</dbReference>
<evidence type="ECO:0000313" key="7">
    <source>
        <dbReference type="EMBL" id="PWJ39332.1"/>
    </source>
</evidence>
<dbReference type="GO" id="GO:0004056">
    <property type="term" value="F:argininosuccinate lyase activity"/>
    <property type="evidence" value="ECO:0007669"/>
    <property type="project" value="UniProtKB-UniRule"/>
</dbReference>
<dbReference type="SUPFAM" id="SSF48557">
    <property type="entry name" value="L-aspartase-like"/>
    <property type="match status" value="1"/>
</dbReference>
<reference evidence="7 8" key="1">
    <citation type="submission" date="2018-03" db="EMBL/GenBank/DDBJ databases">
        <title>Genomic Encyclopedia of Archaeal and Bacterial Type Strains, Phase II (KMG-II): from individual species to whole genera.</title>
        <authorList>
            <person name="Goeker M."/>
        </authorList>
    </citation>
    <scope>NUCLEOTIDE SEQUENCE [LARGE SCALE GENOMIC DNA]</scope>
    <source>
        <strain evidence="7 8">DSM 28229</strain>
    </source>
</reference>
<evidence type="ECO:0000256" key="2">
    <source>
        <dbReference type="ARBA" id="ARBA00004941"/>
    </source>
</evidence>
<sequence>MKLWQKDFDVDKKVETFTVGKDRELDLDLAPYDVLGSIAHATMLAKVGLLTEDEKDQLVAGLQQIYKEVEAGDFEIKDGIEDVHSQVEFLLTERLGTVGKKLHSGRSRNDQVLVDLKLYMRGEIEQLVDKVSTVFGLLNKLSEEHKELLMPGYTHMQVAMPSSFGLWFGAYAEALIDDLEVLKGAYKVVNKNPLGSAAGYGSSFPLDRQMTTDLLGFEVMNYNVVYAQMGRGKVEYIVSNALASIAATVNKLSMDTCLYMGQNFGFFSFPSELTTGSSIMPHKKNPDVLELTRAKCNQLLALPTQVSMLTSNLPVGYHRDFQQIKELLMPAFGMLNDCLDMVMLMFSNITINKDILDDEKYHYLFSVEVVNQLVLEGVPFREAYKQVGMDIEKGTFKPQKEVNHTHAGSIGNLCNEEIAAEMQKVVDGFEFKSLHEKLKALLA</sequence>
<evidence type="ECO:0000259" key="6">
    <source>
        <dbReference type="Pfam" id="PF00206"/>
    </source>
</evidence>
<evidence type="ECO:0000313" key="8">
    <source>
        <dbReference type="Proteomes" id="UP000245535"/>
    </source>
</evidence>
<proteinExistence type="inferred from homology"/>
<dbReference type="NCBIfam" id="TIGR00838">
    <property type="entry name" value="argH"/>
    <property type="match status" value="1"/>
</dbReference>
<evidence type="ECO:0000256" key="1">
    <source>
        <dbReference type="ARBA" id="ARBA00000985"/>
    </source>
</evidence>
<evidence type="ECO:0000256" key="3">
    <source>
        <dbReference type="ARBA" id="ARBA00012338"/>
    </source>
</evidence>
<dbReference type="InterPro" id="IPR008948">
    <property type="entry name" value="L-Aspartase-like"/>
</dbReference>
<name>A0A315Z6J4_SEDFL</name>
<dbReference type="PANTHER" id="PTHR43814">
    <property type="entry name" value="ARGININOSUCCINATE LYASE"/>
    <property type="match status" value="1"/>
</dbReference>
<keyword evidence="4 5" id="KW-0055">Arginine biosynthesis</keyword>
<dbReference type="InterPro" id="IPR022761">
    <property type="entry name" value="Fumarate_lyase_N"/>
</dbReference>
<dbReference type="InterPro" id="IPR020557">
    <property type="entry name" value="Fumarate_lyase_CS"/>
</dbReference>
<comment type="catalytic activity">
    <reaction evidence="1 5">
        <text>2-(N(omega)-L-arginino)succinate = fumarate + L-arginine</text>
        <dbReference type="Rhea" id="RHEA:24020"/>
        <dbReference type="ChEBI" id="CHEBI:29806"/>
        <dbReference type="ChEBI" id="CHEBI:32682"/>
        <dbReference type="ChEBI" id="CHEBI:57472"/>
        <dbReference type="EC" id="4.3.2.1"/>
    </reaction>
</comment>
<dbReference type="RefSeq" id="WP_109621275.1">
    <property type="nucleotide sequence ID" value="NZ_QGDO01000006.1"/>
</dbReference>
<dbReference type="InterPro" id="IPR009049">
    <property type="entry name" value="Argininosuccinate_lyase"/>
</dbReference>
<dbReference type="AlphaFoldDB" id="A0A315Z6J4"/>
<keyword evidence="5 7" id="KW-0456">Lyase</keyword>
<accession>A0A315Z6J4</accession>
<dbReference type="GO" id="GO:0005829">
    <property type="term" value="C:cytosol"/>
    <property type="evidence" value="ECO:0007669"/>
    <property type="project" value="TreeGrafter"/>
</dbReference>
<comment type="subcellular location">
    <subcellularLocation>
        <location evidence="5">Cytoplasm</location>
    </subcellularLocation>
</comment>
<dbReference type="PANTHER" id="PTHR43814:SF1">
    <property type="entry name" value="ARGININOSUCCINATE LYASE"/>
    <property type="match status" value="1"/>
</dbReference>
<dbReference type="HAMAP" id="MF_00006">
    <property type="entry name" value="Arg_succ_lyase"/>
    <property type="match status" value="1"/>
</dbReference>
<keyword evidence="5" id="KW-0028">Amino-acid biosynthesis</keyword>
<dbReference type="InterPro" id="IPR024083">
    <property type="entry name" value="Fumarase/histidase_N"/>
</dbReference>
<dbReference type="GO" id="GO:0042450">
    <property type="term" value="P:L-arginine biosynthetic process via ornithine"/>
    <property type="evidence" value="ECO:0007669"/>
    <property type="project" value="UniProtKB-UniRule"/>
</dbReference>
<dbReference type="Gene3D" id="1.20.200.10">
    <property type="entry name" value="Fumarase/aspartase (Central domain)"/>
    <property type="match status" value="1"/>
</dbReference>
<keyword evidence="8" id="KW-1185">Reference proteome</keyword>
<dbReference type="Gene3D" id="1.10.40.30">
    <property type="entry name" value="Fumarase/aspartase (C-terminal domain)"/>
    <property type="match status" value="1"/>
</dbReference>
<keyword evidence="5" id="KW-0963">Cytoplasm</keyword>
<dbReference type="EMBL" id="QGDO01000006">
    <property type="protein sequence ID" value="PWJ39332.1"/>
    <property type="molecule type" value="Genomic_DNA"/>
</dbReference>
<protein>
    <recommendedName>
        <fullName evidence="3 5">Argininosuccinate lyase</fullName>
        <shortName evidence="5">ASAL</shortName>
        <ecNumber evidence="3 5">4.3.2.1</ecNumber>
    </recommendedName>
    <alternativeName>
        <fullName evidence="5">Arginosuccinase</fullName>
    </alternativeName>
</protein>
<feature type="domain" description="Fumarate lyase N-terminal" evidence="6">
    <location>
        <begin position="26"/>
        <end position="299"/>
    </location>
</feature>
<comment type="similarity">
    <text evidence="5">Belongs to the lyase 1 family. Argininosuccinate lyase subfamily.</text>
</comment>
<dbReference type="InterPro" id="IPR000362">
    <property type="entry name" value="Fumarate_lyase_fam"/>
</dbReference>
<dbReference type="Gene3D" id="1.10.275.10">
    <property type="entry name" value="Fumarase/aspartase (N-terminal domain)"/>
    <property type="match status" value="1"/>
</dbReference>
<dbReference type="PROSITE" id="PS00163">
    <property type="entry name" value="FUMARATE_LYASES"/>
    <property type="match status" value="1"/>
</dbReference>
<comment type="caution">
    <text evidence="7">The sequence shown here is derived from an EMBL/GenBank/DDBJ whole genome shotgun (WGS) entry which is preliminary data.</text>
</comment>
<evidence type="ECO:0000256" key="5">
    <source>
        <dbReference type="HAMAP-Rule" id="MF_00006"/>
    </source>
</evidence>
<dbReference type="EC" id="4.3.2.1" evidence="3 5"/>
<evidence type="ECO:0000256" key="4">
    <source>
        <dbReference type="ARBA" id="ARBA00022571"/>
    </source>
</evidence>
<dbReference type="Pfam" id="PF00206">
    <property type="entry name" value="Lyase_1"/>
    <property type="match status" value="1"/>
</dbReference>
<dbReference type="CDD" id="cd01359">
    <property type="entry name" value="Argininosuccinate_lyase"/>
    <property type="match status" value="1"/>
</dbReference>